<organism evidence="3 4">
    <name type="scientific">Filobasidium floriforme</name>
    <dbReference type="NCBI Taxonomy" id="5210"/>
    <lineage>
        <taxon>Eukaryota</taxon>
        <taxon>Fungi</taxon>
        <taxon>Dikarya</taxon>
        <taxon>Basidiomycota</taxon>
        <taxon>Agaricomycotina</taxon>
        <taxon>Tremellomycetes</taxon>
        <taxon>Filobasidiales</taxon>
        <taxon>Filobasidiaceae</taxon>
        <taxon>Filobasidium</taxon>
    </lineage>
</organism>
<keyword evidence="1" id="KW-0175">Coiled coil</keyword>
<evidence type="ECO:0000313" key="3">
    <source>
        <dbReference type="EMBL" id="KAG7528970.1"/>
    </source>
</evidence>
<dbReference type="Proteomes" id="UP000812966">
    <property type="component" value="Unassembled WGS sequence"/>
</dbReference>
<accession>A0A8K0JLM2</accession>
<protein>
    <submittedName>
        <fullName evidence="3">Uncharacterized protein</fullName>
    </submittedName>
</protein>
<name>A0A8K0JLM2_9TREE</name>
<proteinExistence type="predicted"/>
<sequence>MSNVDFTQLEGSIYPKEVGGIDITTIDFSKQPEHTFAAYSNDDGTVTGIDWDPAWDTEGANASVVETSQPDPSNESNDEPSPVAVFDIRPVPGETDRKKIVSMSYLSPLNQIRAIDKVKNSATPLEKARLADARAALQDQRKDLHREIRDLLEDSDPAEGERCLGQGTHIGRHVNGEWHRDPRRPSDEDQDILFRLIHAIVQAEVPDVRLALSRSKAGDQGGQSVFSSILLLGSHAPLSPNRYFDFLATDEASSIFDNATPDSFNVYWSDAALRIDFVPEGADGSSSVATWPPTKIDDDDTKPQSLWALTLGYDIKSDDTEQLGLIISEFEDPKVQLEVVKKASRKVGLDEKVARRLDVADKALSKDIVKRNPRITRY</sequence>
<dbReference type="EMBL" id="JABELV010000162">
    <property type="protein sequence ID" value="KAG7528970.1"/>
    <property type="molecule type" value="Genomic_DNA"/>
</dbReference>
<gene>
    <name evidence="3" type="ORF">FFLO_05869</name>
</gene>
<evidence type="ECO:0000256" key="2">
    <source>
        <dbReference type="SAM" id="MobiDB-lite"/>
    </source>
</evidence>
<comment type="caution">
    <text evidence="3">The sequence shown here is derived from an EMBL/GenBank/DDBJ whole genome shotgun (WGS) entry which is preliminary data.</text>
</comment>
<feature type="coiled-coil region" evidence="1">
    <location>
        <begin position="127"/>
        <end position="154"/>
    </location>
</feature>
<dbReference type="AlphaFoldDB" id="A0A8K0JLM2"/>
<feature type="compositionally biased region" description="Polar residues" evidence="2">
    <location>
        <begin position="64"/>
        <end position="75"/>
    </location>
</feature>
<feature type="region of interest" description="Disordered" evidence="2">
    <location>
        <begin position="63"/>
        <end position="89"/>
    </location>
</feature>
<evidence type="ECO:0000313" key="4">
    <source>
        <dbReference type="Proteomes" id="UP000812966"/>
    </source>
</evidence>
<reference evidence="3" key="1">
    <citation type="submission" date="2020-04" db="EMBL/GenBank/DDBJ databases">
        <title>Analysis of mating type loci in Filobasidium floriforme.</title>
        <authorList>
            <person name="Nowrousian M."/>
        </authorList>
    </citation>
    <scope>NUCLEOTIDE SEQUENCE</scope>
    <source>
        <strain evidence="3">CBS 6242</strain>
    </source>
</reference>
<evidence type="ECO:0000256" key="1">
    <source>
        <dbReference type="SAM" id="Coils"/>
    </source>
</evidence>
<keyword evidence="4" id="KW-1185">Reference proteome</keyword>